<comment type="caution">
    <text evidence="3">The sequence shown here is derived from an EMBL/GenBank/DDBJ whole genome shotgun (WGS) entry which is preliminary data.</text>
</comment>
<evidence type="ECO:0000259" key="2">
    <source>
        <dbReference type="Pfam" id="PF04280"/>
    </source>
</evidence>
<gene>
    <name evidence="3" type="ORF">WJX72_006065</name>
</gene>
<feature type="domain" description="Tim44-like" evidence="2">
    <location>
        <begin position="104"/>
        <end position="177"/>
    </location>
</feature>
<dbReference type="Pfam" id="PF04280">
    <property type="entry name" value="Tim44"/>
    <property type="match status" value="1"/>
</dbReference>
<organism evidence="3 4">
    <name type="scientific">[Myrmecia] bisecta</name>
    <dbReference type="NCBI Taxonomy" id="41462"/>
    <lineage>
        <taxon>Eukaryota</taxon>
        <taxon>Viridiplantae</taxon>
        <taxon>Chlorophyta</taxon>
        <taxon>core chlorophytes</taxon>
        <taxon>Trebouxiophyceae</taxon>
        <taxon>Trebouxiales</taxon>
        <taxon>Trebouxiaceae</taxon>
        <taxon>Myrmecia</taxon>
    </lineage>
</organism>
<proteinExistence type="predicted"/>
<keyword evidence="4" id="KW-1185">Reference proteome</keyword>
<dbReference type="AlphaFoldDB" id="A0AAW1QFC0"/>
<dbReference type="Gene3D" id="3.10.450.240">
    <property type="match status" value="1"/>
</dbReference>
<dbReference type="InterPro" id="IPR007379">
    <property type="entry name" value="Tim44-like_dom"/>
</dbReference>
<evidence type="ECO:0000256" key="1">
    <source>
        <dbReference type="SAM" id="MobiDB-lite"/>
    </source>
</evidence>
<protein>
    <recommendedName>
        <fullName evidence="2">Tim44-like domain-containing protein</fullName>
    </recommendedName>
</protein>
<feature type="compositionally biased region" description="Low complexity" evidence="1">
    <location>
        <begin position="28"/>
        <end position="44"/>
    </location>
</feature>
<dbReference type="Proteomes" id="UP001489004">
    <property type="component" value="Unassembled WGS sequence"/>
</dbReference>
<reference evidence="3 4" key="1">
    <citation type="journal article" date="2024" name="Nat. Commun.">
        <title>Phylogenomics reveals the evolutionary origins of lichenization in chlorophyte algae.</title>
        <authorList>
            <person name="Puginier C."/>
            <person name="Libourel C."/>
            <person name="Otte J."/>
            <person name="Skaloud P."/>
            <person name="Haon M."/>
            <person name="Grisel S."/>
            <person name="Petersen M."/>
            <person name="Berrin J.G."/>
            <person name="Delaux P.M."/>
            <person name="Dal Grande F."/>
            <person name="Keller J."/>
        </authorList>
    </citation>
    <scope>NUCLEOTIDE SEQUENCE [LARGE SCALE GENOMIC DNA]</scope>
    <source>
        <strain evidence="3 4">SAG 2043</strain>
    </source>
</reference>
<dbReference type="InterPro" id="IPR032710">
    <property type="entry name" value="NTF2-like_dom_sf"/>
</dbReference>
<evidence type="ECO:0000313" key="3">
    <source>
        <dbReference type="EMBL" id="KAK9820094.1"/>
    </source>
</evidence>
<feature type="region of interest" description="Disordered" evidence="1">
    <location>
        <begin position="19"/>
        <end position="44"/>
    </location>
</feature>
<evidence type="ECO:0000313" key="4">
    <source>
        <dbReference type="Proteomes" id="UP001489004"/>
    </source>
</evidence>
<sequence>MELVLGGWAGGGGLSSMFVRQDESGGDTSTSQAEESAAQATAKAQAEAAQAANPWVLLEKLQKDAGLPSFKPLVLNLHDAAPIWASAGRWVLGRLSSALHRTYIETEFNDEEFLEGCQDAYYMVQQLFGAGDFEELKPMVASSVLKAFREVHEEYAAHKLKFSLQVEEVTGAALEDISWWPRQKMAERHDEVSTEAPLGAVGSAGDSGPDVGAGAAAATAPLPGQKVRAKSKYYDMWLVMGVRFTGRTKSTTVDETGKVLSETIDNRSHRWQFAKGPLPTYLPVITLDMPWVVVNVGL</sequence>
<name>A0AAW1QFC0_9CHLO</name>
<accession>A0AAW1QFC0</accession>
<dbReference type="EMBL" id="JALJOR010000003">
    <property type="protein sequence ID" value="KAK9820094.1"/>
    <property type="molecule type" value="Genomic_DNA"/>
</dbReference>
<dbReference type="SUPFAM" id="SSF54427">
    <property type="entry name" value="NTF2-like"/>
    <property type="match status" value="1"/>
</dbReference>